<organism evidence="1 2">
    <name type="scientific">Variovorax guangxiensis</name>
    <dbReference type="NCBI Taxonomy" id="1775474"/>
    <lineage>
        <taxon>Bacteria</taxon>
        <taxon>Pseudomonadati</taxon>
        <taxon>Pseudomonadota</taxon>
        <taxon>Betaproteobacteria</taxon>
        <taxon>Burkholderiales</taxon>
        <taxon>Comamonadaceae</taxon>
        <taxon>Variovorax</taxon>
    </lineage>
</organism>
<comment type="caution">
    <text evidence="1">The sequence shown here is derived from an EMBL/GenBank/DDBJ whole genome shotgun (WGS) entry which is preliminary data.</text>
</comment>
<dbReference type="Proteomes" id="UP000281118">
    <property type="component" value="Unassembled WGS sequence"/>
</dbReference>
<name>A0A433MMC3_9BURK</name>
<evidence type="ECO:0000313" key="2">
    <source>
        <dbReference type="Proteomes" id="UP000281118"/>
    </source>
</evidence>
<accession>A0A433MMC3</accession>
<gene>
    <name evidence="1" type="ORF">EJP67_18555</name>
</gene>
<dbReference type="AlphaFoldDB" id="A0A433MMC3"/>
<dbReference type="EMBL" id="RXFT01000007">
    <property type="protein sequence ID" value="RUR69063.1"/>
    <property type="molecule type" value="Genomic_DNA"/>
</dbReference>
<dbReference type="RefSeq" id="WP_126023177.1">
    <property type="nucleotide sequence ID" value="NZ_RXFT01000007.1"/>
</dbReference>
<evidence type="ECO:0000313" key="1">
    <source>
        <dbReference type="EMBL" id="RUR69063.1"/>
    </source>
</evidence>
<proteinExistence type="predicted"/>
<reference evidence="1 2" key="1">
    <citation type="submission" date="2018-12" db="EMBL/GenBank/DDBJ databases">
        <title>The genome sequences of Variovorax guangxiensis DSM 27352.</title>
        <authorList>
            <person name="Gao J."/>
            <person name="Sun J."/>
        </authorList>
    </citation>
    <scope>NUCLEOTIDE SEQUENCE [LARGE SCALE GENOMIC DNA]</scope>
    <source>
        <strain evidence="1 2">DSM 27352</strain>
    </source>
</reference>
<protein>
    <submittedName>
        <fullName evidence="1">Uncharacterized protein</fullName>
    </submittedName>
</protein>
<sequence>MNLDPNRVATALQACEEMERHTRSMLAEFPDMPLAAREEMLRHLEKIERDRAALRNGLQ</sequence>